<keyword evidence="6 7" id="KW-0472">Membrane</keyword>
<accession>A0A1J7C7U0</accession>
<evidence type="ECO:0000256" key="7">
    <source>
        <dbReference type="RuleBase" id="RU363032"/>
    </source>
</evidence>
<dbReference type="GO" id="GO:0005886">
    <property type="term" value="C:plasma membrane"/>
    <property type="evidence" value="ECO:0007669"/>
    <property type="project" value="UniProtKB-SubCell"/>
</dbReference>
<feature type="transmembrane region" description="Helical" evidence="7">
    <location>
        <begin position="75"/>
        <end position="98"/>
    </location>
</feature>
<dbReference type="SUPFAM" id="SSF161098">
    <property type="entry name" value="MetI-like"/>
    <property type="match status" value="1"/>
</dbReference>
<dbReference type="InterPro" id="IPR000515">
    <property type="entry name" value="MetI-like"/>
</dbReference>
<evidence type="ECO:0000313" key="10">
    <source>
        <dbReference type="Proteomes" id="UP000243342"/>
    </source>
</evidence>
<dbReference type="CDD" id="cd06261">
    <property type="entry name" value="TM_PBP2"/>
    <property type="match status" value="1"/>
</dbReference>
<keyword evidence="5 7" id="KW-1133">Transmembrane helix</keyword>
<evidence type="ECO:0000256" key="5">
    <source>
        <dbReference type="ARBA" id="ARBA00022989"/>
    </source>
</evidence>
<gene>
    <name evidence="9" type="ORF">BIV57_10315</name>
</gene>
<proteinExistence type="inferred from homology"/>
<keyword evidence="10" id="KW-1185">Reference proteome</keyword>
<feature type="transmembrane region" description="Helical" evidence="7">
    <location>
        <begin position="12"/>
        <end position="30"/>
    </location>
</feature>
<dbReference type="PROSITE" id="PS50928">
    <property type="entry name" value="ABC_TM1"/>
    <property type="match status" value="1"/>
</dbReference>
<dbReference type="STRING" id="1428644.BIV57_10315"/>
<feature type="transmembrane region" description="Helical" evidence="7">
    <location>
        <begin position="133"/>
        <end position="155"/>
    </location>
</feature>
<keyword evidence="3" id="KW-1003">Cell membrane</keyword>
<dbReference type="AlphaFoldDB" id="A0A1J7C7U0"/>
<comment type="subcellular location">
    <subcellularLocation>
        <location evidence="1 7">Cell membrane</location>
        <topology evidence="1 7">Multi-pass membrane protein</topology>
    </subcellularLocation>
</comment>
<feature type="transmembrane region" description="Helical" evidence="7">
    <location>
        <begin position="181"/>
        <end position="202"/>
    </location>
</feature>
<evidence type="ECO:0000256" key="2">
    <source>
        <dbReference type="ARBA" id="ARBA00022448"/>
    </source>
</evidence>
<comment type="caution">
    <text evidence="9">The sequence shown here is derived from an EMBL/GenBank/DDBJ whole genome shotgun (WGS) entry which is preliminary data.</text>
</comment>
<dbReference type="Proteomes" id="UP000243342">
    <property type="component" value="Unassembled WGS sequence"/>
</dbReference>
<dbReference type="Gene3D" id="1.10.3720.10">
    <property type="entry name" value="MetI-like"/>
    <property type="match status" value="1"/>
</dbReference>
<dbReference type="EMBL" id="MLCF01000048">
    <property type="protein sequence ID" value="OIV37600.1"/>
    <property type="molecule type" value="Genomic_DNA"/>
</dbReference>
<comment type="similarity">
    <text evidence="7">Belongs to the binding-protein-dependent transport system permease family.</text>
</comment>
<dbReference type="InterPro" id="IPR035906">
    <property type="entry name" value="MetI-like_sf"/>
</dbReference>
<evidence type="ECO:0000256" key="1">
    <source>
        <dbReference type="ARBA" id="ARBA00004651"/>
    </source>
</evidence>
<feature type="transmembrane region" description="Helical" evidence="7">
    <location>
        <begin position="105"/>
        <end position="127"/>
    </location>
</feature>
<evidence type="ECO:0000313" key="9">
    <source>
        <dbReference type="EMBL" id="OIV37600.1"/>
    </source>
</evidence>
<keyword evidence="4 7" id="KW-0812">Transmembrane</keyword>
<sequence>MRRNRAARPVQYVLLVLVAVLAFGPVYWLISSALKPGQDIYRYPPEWIPTRLRWQNFADAWNAVPFGHFFVNSSVVAVAGTALELLFAVLCAYGFAFLAFPRKRLLFLVLLGAMMVPGNVTLLPNFLTIASLGWVNTWAGLIAPGLGSVFATFLLRQHFLTLPKEILEAARVDGAGHLRTLFTVVLPLSRPILVTVALVTIVTKWNDFIWPLIVTNSDSMRTLPIGLLYLNNVETSQNWGAILAGTVIVVLPILVVFLLAQRHIIAGLTQGATK</sequence>
<dbReference type="PANTHER" id="PTHR43744">
    <property type="entry name" value="ABC TRANSPORTER PERMEASE PROTEIN MG189-RELATED-RELATED"/>
    <property type="match status" value="1"/>
</dbReference>
<protein>
    <submittedName>
        <fullName evidence="9">Glycerol-3-phosphate ABC transporter permease</fullName>
    </submittedName>
</protein>
<feature type="domain" description="ABC transmembrane type-1" evidence="8">
    <location>
        <begin position="70"/>
        <end position="260"/>
    </location>
</feature>
<evidence type="ECO:0000256" key="4">
    <source>
        <dbReference type="ARBA" id="ARBA00022692"/>
    </source>
</evidence>
<dbReference type="PANTHER" id="PTHR43744:SF13">
    <property type="entry name" value="SN-GLYCEROL-3-PHOSPHATE TRANSPORT INTEGRAL MEMBRANE PROTEIN ABC TRANSPORTER UGPE-RELATED"/>
    <property type="match status" value="1"/>
</dbReference>
<evidence type="ECO:0000259" key="8">
    <source>
        <dbReference type="PROSITE" id="PS50928"/>
    </source>
</evidence>
<reference evidence="9 10" key="1">
    <citation type="submission" date="2016-10" db="EMBL/GenBank/DDBJ databases">
        <title>Genome sequence of Streptomyces gilvigriseus MUSC 26.</title>
        <authorList>
            <person name="Lee L.-H."/>
            <person name="Ser H.-L."/>
        </authorList>
    </citation>
    <scope>NUCLEOTIDE SEQUENCE [LARGE SCALE GENOMIC DNA]</scope>
    <source>
        <strain evidence="9 10">MUSC 26</strain>
    </source>
</reference>
<evidence type="ECO:0000256" key="6">
    <source>
        <dbReference type="ARBA" id="ARBA00023136"/>
    </source>
</evidence>
<dbReference type="Pfam" id="PF00528">
    <property type="entry name" value="BPD_transp_1"/>
    <property type="match status" value="1"/>
</dbReference>
<feature type="transmembrane region" description="Helical" evidence="7">
    <location>
        <begin position="239"/>
        <end position="260"/>
    </location>
</feature>
<organism evidence="9 10">
    <name type="scientific">Mangrovactinospora gilvigrisea</name>
    <dbReference type="NCBI Taxonomy" id="1428644"/>
    <lineage>
        <taxon>Bacteria</taxon>
        <taxon>Bacillati</taxon>
        <taxon>Actinomycetota</taxon>
        <taxon>Actinomycetes</taxon>
        <taxon>Kitasatosporales</taxon>
        <taxon>Streptomycetaceae</taxon>
        <taxon>Mangrovactinospora</taxon>
    </lineage>
</organism>
<evidence type="ECO:0000256" key="3">
    <source>
        <dbReference type="ARBA" id="ARBA00022475"/>
    </source>
</evidence>
<keyword evidence="2 7" id="KW-0813">Transport</keyword>
<dbReference type="GO" id="GO:0055085">
    <property type="term" value="P:transmembrane transport"/>
    <property type="evidence" value="ECO:0007669"/>
    <property type="project" value="InterPro"/>
</dbReference>
<name>A0A1J7C7U0_9ACTN</name>